<dbReference type="Pfam" id="PF02666">
    <property type="entry name" value="PS_Dcarbxylase"/>
    <property type="match status" value="1"/>
</dbReference>
<evidence type="ECO:0000313" key="13">
    <source>
        <dbReference type="EMBL" id="TCK05619.1"/>
    </source>
</evidence>
<keyword evidence="8 12" id="KW-0594">Phospholipid biosynthesis</keyword>
<evidence type="ECO:0000256" key="2">
    <source>
        <dbReference type="ARBA" id="ARBA00022475"/>
    </source>
</evidence>
<keyword evidence="5 12" id="KW-0443">Lipid metabolism</keyword>
<evidence type="ECO:0000256" key="7">
    <source>
        <dbReference type="ARBA" id="ARBA00023145"/>
    </source>
</evidence>
<proteinExistence type="inferred from homology"/>
<keyword evidence="10 12" id="KW-1208">Phospholipid metabolism</keyword>
<dbReference type="EMBL" id="SMFU01000009">
    <property type="protein sequence ID" value="TCK05619.1"/>
    <property type="molecule type" value="Genomic_DNA"/>
</dbReference>
<keyword evidence="3 12" id="KW-0444">Lipid biosynthesis</keyword>
<comment type="cofactor">
    <cofactor evidence="12">
        <name>pyruvate</name>
        <dbReference type="ChEBI" id="CHEBI:15361"/>
    </cofactor>
    <text evidence="12">Binds 1 pyruvoyl group covalently per subunit.</text>
</comment>
<evidence type="ECO:0000256" key="9">
    <source>
        <dbReference type="ARBA" id="ARBA00023239"/>
    </source>
</evidence>
<comment type="function">
    <text evidence="12">Catalyzes the formation of phosphatidylethanolamine (PtdEtn) from phosphatidylserine (PtdSer).</text>
</comment>
<sequence length="298" mass="33034">MKDKLFILLQHLLPQHLLSRLVGMIAECRIRWVKNTFIEVFRKHYKVDMSQALEEDPRAYANFNDFFTRALKADARPIDEDAHALVSPCDGAVSQAGLIQHGRLIQAKGRGYSLTTLLGGTPSRAEPFINGRFATLYLSPRDYHRVHMPVSGTLREAIYIPGDLYSVNNTTAEGVDNLFAHNERLVTIFDTEYGPMAMVLVGAMIVAGIETVWGGQVAPATRQPQTLYSRSEPAPIRLEKGQEMGRFHLGSTVILAFGPEALEWEESLTHLSTVTLGHRIGTFKGATFKSEPAAPSNS</sequence>
<comment type="subcellular location">
    <subcellularLocation>
        <location evidence="12">Cell membrane</location>
        <topology evidence="12">Peripheral membrane protein</topology>
    </subcellularLocation>
</comment>
<evidence type="ECO:0000256" key="10">
    <source>
        <dbReference type="ARBA" id="ARBA00023264"/>
    </source>
</evidence>
<keyword evidence="4 12" id="KW-0210">Decarboxylase</keyword>
<comment type="similarity">
    <text evidence="12">Belongs to the phosphatidylserine decarboxylase family. PSD-B subfamily. Prokaryotic type I sub-subfamily.</text>
</comment>
<evidence type="ECO:0000256" key="11">
    <source>
        <dbReference type="ARBA" id="ARBA00023317"/>
    </source>
</evidence>
<keyword evidence="9 12" id="KW-0456">Lyase</keyword>
<comment type="pathway">
    <text evidence="12">Phospholipid metabolism; phosphatidylethanolamine biosynthesis; phosphatidylethanolamine from CDP-diacylglycerol: step 2/2.</text>
</comment>
<feature type="active site" description="Charge relay system; for autoendoproteolytic cleavage activity" evidence="12">
    <location>
        <position position="251"/>
    </location>
</feature>
<keyword evidence="2 12" id="KW-1003">Cell membrane</keyword>
<dbReference type="PANTHER" id="PTHR10067:SF6">
    <property type="entry name" value="PHOSPHATIDYLSERINE DECARBOXYLASE PROENZYME, MITOCHONDRIAL"/>
    <property type="match status" value="1"/>
</dbReference>
<name>A0A4R1GIC6_9GAMM</name>
<evidence type="ECO:0000256" key="6">
    <source>
        <dbReference type="ARBA" id="ARBA00023136"/>
    </source>
</evidence>
<gene>
    <name evidence="12" type="primary">psd</name>
    <name evidence="13" type="ORF">CLV83_2547</name>
</gene>
<keyword evidence="11 12" id="KW-0670">Pyruvate</keyword>
<dbReference type="OrthoDB" id="9802030at2"/>
<dbReference type="GO" id="GO:0006646">
    <property type="term" value="P:phosphatidylethanolamine biosynthetic process"/>
    <property type="evidence" value="ECO:0007669"/>
    <property type="project" value="UniProtKB-UniRule"/>
</dbReference>
<feature type="active site" description="Charge relay system; for autoendoproteolytic cleavage activity" evidence="12">
    <location>
        <position position="90"/>
    </location>
</feature>
<feature type="chain" id="PRO_5023537217" description="Phosphatidylserine decarboxylase beta chain" evidence="12">
    <location>
        <begin position="1"/>
        <end position="250"/>
    </location>
</feature>
<comment type="pathway">
    <text evidence="1">Lipid metabolism.</text>
</comment>
<feature type="site" description="Cleavage (non-hydrolytic); by autocatalysis" evidence="12">
    <location>
        <begin position="250"/>
        <end position="251"/>
    </location>
</feature>
<comment type="PTM">
    <text evidence="12">Is synthesized initially as an inactive proenzyme. Formation of the active enzyme involves a self-maturation process in which the active site pyruvoyl group is generated from an internal serine residue via an autocatalytic post-translational modification. Two non-identical subunits are generated from the proenzyme in this reaction, and the pyruvate is formed at the N-terminus of the alpha chain, which is derived from the carboxyl end of the proenzyme. The autoendoproteolytic cleavage occurs by a canonical serine protease mechanism, in which the side chain hydroxyl group of the serine supplies its oxygen atom to form the C-terminus of the beta chain, while the remainder of the serine residue undergoes an oxidative deamination to produce ammonia and the pyruvoyl prosthetic group on the alpha chain. During this reaction, the Ser that is part of the protease active site of the proenzyme becomes the pyruvoyl prosthetic group, which constitutes an essential element of the active site of the mature decarboxylase.</text>
</comment>
<feature type="modified residue" description="Pyruvic acid (Ser); by autocatalysis" evidence="12">
    <location>
        <position position="251"/>
    </location>
</feature>
<dbReference type="RefSeq" id="WP_132292846.1">
    <property type="nucleotide sequence ID" value="NZ_SMFU01000009.1"/>
</dbReference>
<dbReference type="Proteomes" id="UP000294546">
    <property type="component" value="Unassembled WGS sequence"/>
</dbReference>
<keyword evidence="14" id="KW-1185">Reference proteome</keyword>
<dbReference type="AlphaFoldDB" id="A0A4R1GIC6"/>
<evidence type="ECO:0000256" key="3">
    <source>
        <dbReference type="ARBA" id="ARBA00022516"/>
    </source>
</evidence>
<feature type="active site" description="Charge relay system; for autoendoproteolytic cleavage activity" evidence="12">
    <location>
        <position position="147"/>
    </location>
</feature>
<feature type="chain" id="PRO_5023537216" description="Phosphatidylserine decarboxylase alpha chain" evidence="12">
    <location>
        <begin position="251"/>
        <end position="298"/>
    </location>
</feature>
<keyword evidence="7 12" id="KW-0865">Zymogen</keyword>
<evidence type="ECO:0000256" key="12">
    <source>
        <dbReference type="HAMAP-Rule" id="MF_00662"/>
    </source>
</evidence>
<dbReference type="NCBIfam" id="TIGR00163">
    <property type="entry name" value="PS_decarb"/>
    <property type="match status" value="1"/>
</dbReference>
<reference evidence="13 14" key="1">
    <citation type="submission" date="2019-03" db="EMBL/GenBank/DDBJ databases">
        <title>Genomic Encyclopedia of Archaeal and Bacterial Type Strains, Phase II (KMG-II): from individual species to whole genera.</title>
        <authorList>
            <person name="Goeker M."/>
        </authorList>
    </citation>
    <scope>NUCLEOTIDE SEQUENCE [LARGE SCALE GENOMIC DNA]</scope>
    <source>
        <strain evidence="13 14">DSM 27697</strain>
    </source>
</reference>
<evidence type="ECO:0000256" key="8">
    <source>
        <dbReference type="ARBA" id="ARBA00023209"/>
    </source>
</evidence>
<dbReference type="GO" id="GO:0004609">
    <property type="term" value="F:phosphatidylserine decarboxylase activity"/>
    <property type="evidence" value="ECO:0007669"/>
    <property type="project" value="UniProtKB-UniRule"/>
</dbReference>
<evidence type="ECO:0000313" key="14">
    <source>
        <dbReference type="Proteomes" id="UP000294546"/>
    </source>
</evidence>
<accession>A0A4R1GIC6</accession>
<protein>
    <recommendedName>
        <fullName evidence="12">Phosphatidylserine decarboxylase proenzyme</fullName>
        <ecNumber evidence="12">4.1.1.65</ecNumber>
    </recommendedName>
    <component>
        <recommendedName>
            <fullName evidence="12">Phosphatidylserine decarboxylase alpha chain</fullName>
        </recommendedName>
    </component>
    <component>
        <recommendedName>
            <fullName evidence="12">Phosphatidylserine decarboxylase beta chain</fullName>
        </recommendedName>
    </component>
</protein>
<comment type="catalytic activity">
    <reaction evidence="12">
        <text>a 1,2-diacyl-sn-glycero-3-phospho-L-serine + H(+) = a 1,2-diacyl-sn-glycero-3-phosphoethanolamine + CO2</text>
        <dbReference type="Rhea" id="RHEA:20828"/>
        <dbReference type="ChEBI" id="CHEBI:15378"/>
        <dbReference type="ChEBI" id="CHEBI:16526"/>
        <dbReference type="ChEBI" id="CHEBI:57262"/>
        <dbReference type="ChEBI" id="CHEBI:64612"/>
        <dbReference type="EC" id="4.1.1.65"/>
    </reaction>
</comment>
<evidence type="ECO:0000256" key="4">
    <source>
        <dbReference type="ARBA" id="ARBA00022793"/>
    </source>
</evidence>
<comment type="caution">
    <text evidence="13">The sequence shown here is derived from an EMBL/GenBank/DDBJ whole genome shotgun (WGS) entry which is preliminary data.</text>
</comment>
<evidence type="ECO:0000256" key="5">
    <source>
        <dbReference type="ARBA" id="ARBA00023098"/>
    </source>
</evidence>
<dbReference type="UniPathway" id="UPA00558">
    <property type="reaction ID" value="UER00616"/>
</dbReference>
<evidence type="ECO:0000256" key="1">
    <source>
        <dbReference type="ARBA" id="ARBA00005189"/>
    </source>
</evidence>
<dbReference type="HAMAP" id="MF_00662">
    <property type="entry name" value="PS_decarb_PSD_B_type1"/>
    <property type="match status" value="1"/>
</dbReference>
<dbReference type="InterPro" id="IPR003817">
    <property type="entry name" value="PS_Dcarbxylase"/>
</dbReference>
<dbReference type="EC" id="4.1.1.65" evidence="12"/>
<keyword evidence="6 12" id="KW-0472">Membrane</keyword>
<comment type="subunit">
    <text evidence="12">Heterodimer of a large membrane-associated beta subunit and a small pyruvoyl-containing alpha subunit.</text>
</comment>
<organism evidence="13 14">
    <name type="scientific">Marinobacterium mangrovicola</name>
    <dbReference type="NCBI Taxonomy" id="1476959"/>
    <lineage>
        <taxon>Bacteria</taxon>
        <taxon>Pseudomonadati</taxon>
        <taxon>Pseudomonadota</taxon>
        <taxon>Gammaproteobacteria</taxon>
        <taxon>Oceanospirillales</taxon>
        <taxon>Oceanospirillaceae</taxon>
        <taxon>Marinobacterium</taxon>
    </lineage>
</organism>
<dbReference type="GO" id="GO:0005886">
    <property type="term" value="C:plasma membrane"/>
    <property type="evidence" value="ECO:0007669"/>
    <property type="project" value="UniProtKB-SubCell"/>
</dbReference>
<dbReference type="InterPro" id="IPR033178">
    <property type="entry name" value="PSD_type1_pro"/>
</dbReference>
<dbReference type="InterPro" id="IPR033177">
    <property type="entry name" value="PSD-B"/>
</dbReference>
<feature type="active site" description="Schiff-base intermediate with substrate; via pyruvic acid; for decarboxylase activity" evidence="12">
    <location>
        <position position="251"/>
    </location>
</feature>
<dbReference type="PANTHER" id="PTHR10067">
    <property type="entry name" value="PHOSPHATIDYLSERINE DECARBOXYLASE"/>
    <property type="match status" value="1"/>
</dbReference>